<dbReference type="Proteomes" id="UP001234343">
    <property type="component" value="Unassembled WGS sequence"/>
</dbReference>
<accession>A0ABT7SY47</accession>
<dbReference type="RefSeq" id="WP_289365473.1">
    <property type="nucleotide sequence ID" value="NZ_JAUCBP010000007.1"/>
</dbReference>
<dbReference type="EMBL" id="JAUCBP010000007">
    <property type="protein sequence ID" value="MDM7861108.1"/>
    <property type="molecule type" value="Genomic_DNA"/>
</dbReference>
<protein>
    <submittedName>
        <fullName evidence="1">Uncharacterized protein</fullName>
    </submittedName>
</protein>
<organism evidence="1 2">
    <name type="scientific">Alteromonas arenosi</name>
    <dbReference type="NCBI Taxonomy" id="3055817"/>
    <lineage>
        <taxon>Bacteria</taxon>
        <taxon>Pseudomonadati</taxon>
        <taxon>Pseudomonadota</taxon>
        <taxon>Gammaproteobacteria</taxon>
        <taxon>Alteromonadales</taxon>
        <taxon>Alteromonadaceae</taxon>
        <taxon>Alteromonas/Salinimonas group</taxon>
        <taxon>Alteromonas</taxon>
    </lineage>
</organism>
<sequence>MPTIANIEDRLLILNSLIRRKELPDLWYQDSALNVSFETRDNRVTRVVVTREADNGITVTEYEPMYSKASLSEQSLFMLKTSEHRQQAPTVISNNRAVNSPY</sequence>
<proteinExistence type="predicted"/>
<evidence type="ECO:0000313" key="2">
    <source>
        <dbReference type="Proteomes" id="UP001234343"/>
    </source>
</evidence>
<reference evidence="1 2" key="1">
    <citation type="submission" date="2023-06" db="EMBL/GenBank/DDBJ databases">
        <title>Alteromonas sp. ASW11-36 isolated from intertidal sand.</title>
        <authorList>
            <person name="Li Y."/>
        </authorList>
    </citation>
    <scope>NUCLEOTIDE SEQUENCE [LARGE SCALE GENOMIC DNA]</scope>
    <source>
        <strain evidence="1 2">ASW11-36</strain>
    </source>
</reference>
<keyword evidence="2" id="KW-1185">Reference proteome</keyword>
<comment type="caution">
    <text evidence="1">The sequence shown here is derived from an EMBL/GenBank/DDBJ whole genome shotgun (WGS) entry which is preliminary data.</text>
</comment>
<name>A0ABT7SY47_9ALTE</name>
<evidence type="ECO:0000313" key="1">
    <source>
        <dbReference type="EMBL" id="MDM7861108.1"/>
    </source>
</evidence>
<gene>
    <name evidence="1" type="ORF">QTP81_10915</name>
</gene>